<proteinExistence type="predicted"/>
<name>A0A179B7X4_ACIFR</name>
<accession>A0A179B7X4</accession>
<dbReference type="Proteomes" id="UP000078302">
    <property type="component" value="Unassembled WGS sequence"/>
</dbReference>
<organism evidence="1 2">
    <name type="scientific">Acidithiobacillus ferrooxidans</name>
    <name type="common">Thiobacillus ferrooxidans</name>
    <dbReference type="NCBI Taxonomy" id="920"/>
    <lineage>
        <taxon>Bacteria</taxon>
        <taxon>Pseudomonadati</taxon>
        <taxon>Pseudomonadota</taxon>
        <taxon>Acidithiobacillia</taxon>
        <taxon>Acidithiobacillales</taxon>
        <taxon>Acidithiobacillaceae</taxon>
        <taxon>Acidithiobacillus</taxon>
    </lineage>
</organism>
<protein>
    <submittedName>
        <fullName evidence="1">Uncharacterized protein</fullName>
    </submittedName>
</protein>
<dbReference type="EMBL" id="LVXZ01000225">
    <property type="protein sequence ID" value="OAP87469.1"/>
    <property type="molecule type" value="Genomic_DNA"/>
</dbReference>
<gene>
    <name evidence="1" type="ORF">A4H96_13700</name>
</gene>
<evidence type="ECO:0000313" key="1">
    <source>
        <dbReference type="EMBL" id="OAP87469.1"/>
    </source>
</evidence>
<keyword evidence="2" id="KW-1185">Reference proteome</keyword>
<dbReference type="RefSeq" id="WP_064220101.1">
    <property type="nucleotide sequence ID" value="NZ_LVXZ01000225.1"/>
</dbReference>
<dbReference type="GeneID" id="89664005"/>
<dbReference type="OrthoDB" id="5295983at2"/>
<evidence type="ECO:0000313" key="2">
    <source>
        <dbReference type="Proteomes" id="UP000078302"/>
    </source>
</evidence>
<comment type="caution">
    <text evidence="1">The sequence shown here is derived from an EMBL/GenBank/DDBJ whole genome shotgun (WGS) entry which is preliminary data.</text>
</comment>
<dbReference type="AlphaFoldDB" id="A0A179B7X4"/>
<sequence length="144" mass="16335">MDFNPAAVHAAVGLDADLRDRWRREWGLLMDLAVWGDLRSGQIGLAGKLRKRALEFGERLRSYGSDRSWIPHPREQIKNALSTSLQTRESLEKLSEIAEQFNDGADLAAFRTVWRAISAALMADIVTREGLLVQLLNQQYQEEV</sequence>
<reference evidence="1 2" key="1">
    <citation type="submission" date="2016-04" db="EMBL/GenBank/DDBJ databases">
        <title>Acidithiobacillus ferrooxidans genome sequencing and assembly.</title>
        <authorList>
            <person name="Zhou Z."/>
        </authorList>
    </citation>
    <scope>NUCLEOTIDE SEQUENCE [LARGE SCALE GENOMIC DNA]</scope>
    <source>
        <strain evidence="1 2">BY0502</strain>
    </source>
</reference>